<feature type="compositionally biased region" description="Basic and acidic residues" evidence="1">
    <location>
        <begin position="113"/>
        <end position="122"/>
    </location>
</feature>
<dbReference type="EMBL" id="MZNU01000336">
    <property type="protein sequence ID" value="OWP00114.1"/>
    <property type="molecule type" value="Genomic_DNA"/>
</dbReference>
<feature type="compositionally biased region" description="Low complexity" evidence="1">
    <location>
        <begin position="734"/>
        <end position="748"/>
    </location>
</feature>
<reference evidence="2 3" key="1">
    <citation type="submission" date="2017-04" db="EMBL/GenBank/DDBJ databases">
        <title>Draft genome sequence of Marssonina coronaria NL1: causal agent of apple blotch.</title>
        <authorList>
            <person name="Cheng Q."/>
        </authorList>
    </citation>
    <scope>NUCLEOTIDE SEQUENCE [LARGE SCALE GENOMIC DNA]</scope>
    <source>
        <strain evidence="2 3">NL1</strain>
    </source>
</reference>
<feature type="compositionally biased region" description="Acidic residues" evidence="1">
    <location>
        <begin position="643"/>
        <end position="653"/>
    </location>
</feature>
<proteinExistence type="predicted"/>
<dbReference type="STRING" id="503106.A0A218YXF7"/>
<evidence type="ECO:0008006" key="4">
    <source>
        <dbReference type="Google" id="ProtNLM"/>
    </source>
</evidence>
<name>A0A218YXF7_9HELO</name>
<feature type="compositionally biased region" description="Low complexity" evidence="1">
    <location>
        <begin position="1"/>
        <end position="27"/>
    </location>
</feature>
<dbReference type="OrthoDB" id="5398572at2759"/>
<dbReference type="Gene3D" id="1.10.10.60">
    <property type="entry name" value="Homeodomain-like"/>
    <property type="match status" value="1"/>
</dbReference>
<feature type="compositionally biased region" description="Basic and acidic residues" evidence="1">
    <location>
        <begin position="655"/>
        <end position="664"/>
    </location>
</feature>
<dbReference type="AlphaFoldDB" id="A0A218YXF7"/>
<feature type="region of interest" description="Disordered" evidence="1">
    <location>
        <begin position="582"/>
        <end position="748"/>
    </location>
</feature>
<dbReference type="CDD" id="cd11660">
    <property type="entry name" value="SANT_TRF"/>
    <property type="match status" value="1"/>
</dbReference>
<gene>
    <name evidence="2" type="ORF">B2J93_8685</name>
</gene>
<evidence type="ECO:0000313" key="2">
    <source>
        <dbReference type="EMBL" id="OWP00114.1"/>
    </source>
</evidence>
<organism evidence="2 3">
    <name type="scientific">Diplocarpon coronariae</name>
    <dbReference type="NCBI Taxonomy" id="2795749"/>
    <lineage>
        <taxon>Eukaryota</taxon>
        <taxon>Fungi</taxon>
        <taxon>Dikarya</taxon>
        <taxon>Ascomycota</taxon>
        <taxon>Pezizomycotina</taxon>
        <taxon>Leotiomycetes</taxon>
        <taxon>Helotiales</taxon>
        <taxon>Drepanopezizaceae</taxon>
        <taxon>Diplocarpon</taxon>
    </lineage>
</organism>
<comment type="caution">
    <text evidence="2">The sequence shown here is derived from an EMBL/GenBank/DDBJ whole genome shotgun (WGS) entry which is preliminary data.</text>
</comment>
<feature type="compositionally biased region" description="Polar residues" evidence="1">
    <location>
        <begin position="125"/>
        <end position="151"/>
    </location>
</feature>
<feature type="compositionally biased region" description="Basic and acidic residues" evidence="1">
    <location>
        <begin position="706"/>
        <end position="720"/>
    </location>
</feature>
<dbReference type="Proteomes" id="UP000242519">
    <property type="component" value="Unassembled WGS sequence"/>
</dbReference>
<dbReference type="InParanoid" id="A0A218YXF7"/>
<feature type="compositionally biased region" description="Polar residues" evidence="1">
    <location>
        <begin position="518"/>
        <end position="533"/>
    </location>
</feature>
<feature type="compositionally biased region" description="Basic and acidic residues" evidence="1">
    <location>
        <begin position="585"/>
        <end position="595"/>
    </location>
</feature>
<accession>A0A218YXF7</accession>
<feature type="region of interest" description="Disordered" evidence="1">
    <location>
        <begin position="514"/>
        <end position="536"/>
    </location>
</feature>
<keyword evidence="3" id="KW-1185">Reference proteome</keyword>
<evidence type="ECO:0000313" key="3">
    <source>
        <dbReference type="Proteomes" id="UP000242519"/>
    </source>
</evidence>
<evidence type="ECO:0000256" key="1">
    <source>
        <dbReference type="SAM" id="MobiDB-lite"/>
    </source>
</evidence>
<sequence length="841" mass="93107">MSRLAARASASRAEASSPPKSRQSQRPAGQRTRASRSRSHSVDPGEGQAAMSKQQTGKRKVRQSSVDSVETAVGTSSSTRGTRSRKATQAALPTRGPDLSIVVEDSGELEQLNENKEEKEAQIENMENTSQHQSPRGISQMSGRTATTSFSHGEMEKMDPVMMADSLPDLFESSMNILDLLAPSAEADEEQVGVVIKELRIPGSHYALNLKSCEGKLLEVKGKYGDQTFIQTSHVLRILLGSENAGDGDFRPDPVFHAANLAAFVTGVLVMQKESQGTHIALRSLCQNFPGAFMNIAEGDLEAQSKTMDLAFDLALKLHIQHAIAYLRGMHEKGYHLTPDQALADLFYEDIPDELELHASYKMITQDSTMKKIAGEWWPLTQKQVAQVEEGLDNLAMGFRAEKYSPGADDLVDFEHIDGTFSWNSFVTEVVQWGRLRFNEVIQMIENQGGIDNVSRSLAELIKSNDSQGFTQLQPPLSISQQRGLLPAPEIRQSNASSLYGGPGTVAFFESLKRQPGNIPSSRPQTRSRQASSAPVPVLVNAKKGPKSMQGAANSFEPTMDDMNEDHVNDHPRPTAEYTAAWDQNSKEKNKENHRPIAKPVPKRRLIDPQPNAERISNDWDISQEDVAGPSAPKRTHARAEREETEESEDQGFQEDQRLPDPTRRIAAPPARCFSHVVDEPSPPKKPRVNRRAVSPPIELGGVVARRQETEGAVRARREVQDDDEDDDVPPPTATELSAAARSAVARSVGPRAYRGRIPWSDDDSARLEEGIEEHGCSWALIHNSRSWDVDRGQVALKDRARNLKVQYLKNRMVLPRGFDKVALGKKEKDQVRKVIPDYDE</sequence>
<feature type="region of interest" description="Disordered" evidence="1">
    <location>
        <begin position="1"/>
        <end position="155"/>
    </location>
</feature>
<protein>
    <recommendedName>
        <fullName evidence="4">Myb-like domain-containing protein</fullName>
    </recommendedName>
</protein>